<evidence type="ECO:0000313" key="3">
    <source>
        <dbReference type="EMBL" id="VFK29522.1"/>
    </source>
</evidence>
<dbReference type="AlphaFoldDB" id="A0A450XJP0"/>
<dbReference type="EMBL" id="CAADFQ010000010">
    <property type="protein sequence ID" value="VFK29522.1"/>
    <property type="molecule type" value="Genomic_DNA"/>
</dbReference>
<evidence type="ECO:0000256" key="1">
    <source>
        <dbReference type="SAM" id="MobiDB-lite"/>
    </source>
</evidence>
<feature type="compositionally biased region" description="Polar residues" evidence="1">
    <location>
        <begin position="124"/>
        <end position="143"/>
    </location>
</feature>
<evidence type="ECO:0000313" key="4">
    <source>
        <dbReference type="EMBL" id="VFK74815.1"/>
    </source>
</evidence>
<reference evidence="3" key="1">
    <citation type="submission" date="2019-02" db="EMBL/GenBank/DDBJ databases">
        <authorList>
            <person name="Gruber-Vodicka R. H."/>
            <person name="Seah K. B. B."/>
        </authorList>
    </citation>
    <scope>NUCLEOTIDE SEQUENCE</scope>
    <source>
        <strain evidence="2">BECK_BZ197</strain>
        <strain evidence="4">BECK_BZ198</strain>
        <strain evidence="3">BECK_BZ199</strain>
    </source>
</reference>
<dbReference type="EMBL" id="CAADFO010000044">
    <property type="protein sequence ID" value="VFK29021.1"/>
    <property type="molecule type" value="Genomic_DNA"/>
</dbReference>
<name>A0A450XJP0_9GAMM</name>
<evidence type="ECO:0000313" key="2">
    <source>
        <dbReference type="EMBL" id="VFK29021.1"/>
    </source>
</evidence>
<organism evidence="3">
    <name type="scientific">Candidatus Kentrum sp. MB</name>
    <dbReference type="NCBI Taxonomy" id="2138164"/>
    <lineage>
        <taxon>Bacteria</taxon>
        <taxon>Pseudomonadati</taxon>
        <taxon>Pseudomonadota</taxon>
        <taxon>Gammaproteobacteria</taxon>
        <taxon>Candidatus Kentrum</taxon>
    </lineage>
</organism>
<sequence>MTSRGDAIAIDQSLTAKEKAIHEQGLVSVLRQLHDELDRVVFDAYGWGDLAKQLVNKPGATTPWPEKPDDQTEAEKELLQRLVALNHERAFDEERGLIRWLRIPEPSRRHGHSRRGKTQHSHRYPNQQGQNPMAKNPTRTGANPTRRPRPISQKTHYPQQLAKTFKSARKSWELDKPPLGSFYNVFGKPSNKAINFCAF</sequence>
<accession>A0A450XJP0</accession>
<proteinExistence type="predicted"/>
<dbReference type="EMBL" id="CAADGH010000010">
    <property type="protein sequence ID" value="VFK74815.1"/>
    <property type="molecule type" value="Genomic_DNA"/>
</dbReference>
<feature type="region of interest" description="Disordered" evidence="1">
    <location>
        <begin position="107"/>
        <end position="160"/>
    </location>
</feature>
<gene>
    <name evidence="2" type="ORF">BECKMB1821G_GA0114241_104432</name>
    <name evidence="4" type="ORF">BECKMB1821H_GA0114242_101042</name>
    <name evidence="3" type="ORF">BECKMB1821I_GA0114274_101042</name>
</gene>
<feature type="compositionally biased region" description="Basic residues" evidence="1">
    <location>
        <begin position="109"/>
        <end position="123"/>
    </location>
</feature>
<protein>
    <submittedName>
        <fullName evidence="3">Uncharacterized protein</fullName>
    </submittedName>
</protein>